<organism evidence="2">
    <name type="scientific">freshwater metagenome</name>
    <dbReference type="NCBI Taxonomy" id="449393"/>
    <lineage>
        <taxon>unclassified sequences</taxon>
        <taxon>metagenomes</taxon>
        <taxon>ecological metagenomes</taxon>
    </lineage>
</organism>
<reference evidence="2" key="1">
    <citation type="submission" date="2020-05" db="EMBL/GenBank/DDBJ databases">
        <authorList>
            <person name="Chiriac C."/>
            <person name="Salcher M."/>
            <person name="Ghai R."/>
            <person name="Kavagutti S V."/>
        </authorList>
    </citation>
    <scope>NUCLEOTIDE SEQUENCE</scope>
</reference>
<evidence type="ECO:0000313" key="2">
    <source>
        <dbReference type="EMBL" id="CAB4368053.1"/>
    </source>
</evidence>
<evidence type="ECO:0000256" key="1">
    <source>
        <dbReference type="SAM" id="Phobius"/>
    </source>
</evidence>
<protein>
    <submittedName>
        <fullName evidence="2">Unannotated protein</fullName>
    </submittedName>
</protein>
<evidence type="ECO:0000313" key="3">
    <source>
        <dbReference type="EMBL" id="CAB4764086.1"/>
    </source>
</evidence>
<dbReference type="EMBL" id="CAFBQH010000109">
    <property type="protein sequence ID" value="CAB5055874.1"/>
    <property type="molecule type" value="Genomic_DNA"/>
</dbReference>
<name>A0A6J6AGQ9_9ZZZZ</name>
<accession>A0A6J6AGQ9</accession>
<sequence length="178" mass="18251">MSEASNNYGAPGIAERLSVLRSPQTAPTSGVSKTPNRGKAELLIGVIVVLASILLAFLFRGGNKSPAITADSVLSESTVVDSRLNLMSGEALVAVAINPGNFPPSIAPGDTVRVVVTPGSDGSGTVRSLKEITVVQSVTAPTDMNNQFVITMRSEESIATAIAASGPVHLAIVKGKEL</sequence>
<dbReference type="AlphaFoldDB" id="A0A6J6AGQ9"/>
<keyword evidence="1" id="KW-0472">Membrane</keyword>
<dbReference type="EMBL" id="CAETWZ010000076">
    <property type="protein sequence ID" value="CAB4368053.1"/>
    <property type="molecule type" value="Genomic_DNA"/>
</dbReference>
<gene>
    <name evidence="3" type="ORF">UFOPK2870_00873</name>
    <name evidence="2" type="ORF">UFOPK4179_00847</name>
    <name evidence="4" type="ORF">UFOPK4293_01425</name>
</gene>
<keyword evidence="1" id="KW-1133">Transmembrane helix</keyword>
<evidence type="ECO:0000313" key="4">
    <source>
        <dbReference type="EMBL" id="CAB5055874.1"/>
    </source>
</evidence>
<dbReference type="EMBL" id="CAEZZL010000065">
    <property type="protein sequence ID" value="CAB4764086.1"/>
    <property type="molecule type" value="Genomic_DNA"/>
</dbReference>
<feature type="transmembrane region" description="Helical" evidence="1">
    <location>
        <begin position="42"/>
        <end position="59"/>
    </location>
</feature>
<proteinExistence type="predicted"/>
<keyword evidence="1" id="KW-0812">Transmembrane</keyword>